<comment type="caution">
    <text evidence="2">The sequence shown here is derived from an EMBL/GenBank/DDBJ whole genome shotgun (WGS) entry which is preliminary data.</text>
</comment>
<feature type="non-terminal residue" evidence="2">
    <location>
        <position position="1"/>
    </location>
</feature>
<organism evidence="2 3">
    <name type="scientific">Eiseniibacteriota bacterium</name>
    <dbReference type="NCBI Taxonomy" id="2212470"/>
    <lineage>
        <taxon>Bacteria</taxon>
        <taxon>Candidatus Eiseniibacteriota</taxon>
    </lineage>
</organism>
<evidence type="ECO:0000313" key="3">
    <source>
        <dbReference type="Proteomes" id="UP000739538"/>
    </source>
</evidence>
<name>A0A956SHC2_UNCEI</name>
<evidence type="ECO:0000259" key="1">
    <source>
        <dbReference type="Pfam" id="PF13860"/>
    </source>
</evidence>
<reference evidence="2" key="1">
    <citation type="submission" date="2020-04" db="EMBL/GenBank/DDBJ databases">
        <authorList>
            <person name="Zhang T."/>
        </authorList>
    </citation>
    <scope>NUCLEOTIDE SEQUENCE</scope>
    <source>
        <strain evidence="2">HKST-UBA02</strain>
    </source>
</reference>
<feature type="domain" description="FlgD/Vpr Ig-like" evidence="1">
    <location>
        <begin position="360"/>
        <end position="421"/>
    </location>
</feature>
<dbReference type="Pfam" id="PF13860">
    <property type="entry name" value="FlgD_ig"/>
    <property type="match status" value="1"/>
</dbReference>
<dbReference type="InterPro" id="IPR013783">
    <property type="entry name" value="Ig-like_fold"/>
</dbReference>
<protein>
    <submittedName>
        <fullName evidence="2">T9SS type A sorting domain-containing protein</fullName>
    </submittedName>
</protein>
<gene>
    <name evidence="2" type="ORF">KDA27_21010</name>
</gene>
<dbReference type="AlphaFoldDB" id="A0A956SHC2"/>
<dbReference type="Gene3D" id="2.60.40.4070">
    <property type="match status" value="1"/>
</dbReference>
<sequence>WALTAESAYRAATGDDSFLTHAETAADWLVAHPLFLNINQKINALVQGWTSGNLYLYGEEMGRSDWMSAAVTMGNAVWTDYISIDPPTLLATETWAMSSGTMVWGLCNSVYRDDPSAGELWIQQYGAMVDTFQTWYDNAGDSYDWDNSWNVAYVNAQYAMSEVSGDPSWAENGRNLARLLLSYDTDDDGGIPATTQDPVTEDMSWVSSYLGKFGVNRLVGTPANIDAGVLSFVSPTDGATFDLGDPIPIQVEVSNFGLDDLTNVNVTLTGPVGGSTAVDLSFVEKQVIEFDPGWIPSSGGTFEFTCTVQVAGDGDASNDALTIQIEVLDPAAIPDGDAASGSLFLRAPEPNPTSGTTALVLTLKENERAQVQVTSADGRVVRSMALPAGDARIERLEWDGRDADGRELPAGVYFIRAQSDRRDSHTQVVRLR</sequence>
<dbReference type="Proteomes" id="UP000739538">
    <property type="component" value="Unassembled WGS sequence"/>
</dbReference>
<proteinExistence type="predicted"/>
<evidence type="ECO:0000313" key="2">
    <source>
        <dbReference type="EMBL" id="MCA9758288.1"/>
    </source>
</evidence>
<dbReference type="NCBIfam" id="TIGR04183">
    <property type="entry name" value="Por_Secre_tail"/>
    <property type="match status" value="1"/>
</dbReference>
<reference evidence="2" key="2">
    <citation type="journal article" date="2021" name="Microbiome">
        <title>Successional dynamics and alternative stable states in a saline activated sludge microbial community over 9 years.</title>
        <authorList>
            <person name="Wang Y."/>
            <person name="Ye J."/>
            <person name="Ju F."/>
            <person name="Liu L."/>
            <person name="Boyd J.A."/>
            <person name="Deng Y."/>
            <person name="Parks D.H."/>
            <person name="Jiang X."/>
            <person name="Yin X."/>
            <person name="Woodcroft B.J."/>
            <person name="Tyson G.W."/>
            <person name="Hugenholtz P."/>
            <person name="Polz M.F."/>
            <person name="Zhang T."/>
        </authorList>
    </citation>
    <scope>NUCLEOTIDE SEQUENCE</scope>
    <source>
        <strain evidence="2">HKST-UBA02</strain>
    </source>
</reference>
<accession>A0A956SHC2</accession>
<dbReference type="InterPro" id="IPR025965">
    <property type="entry name" value="FlgD/Vpr_Ig-like"/>
</dbReference>
<dbReference type="Gene3D" id="2.60.40.10">
    <property type="entry name" value="Immunoglobulins"/>
    <property type="match status" value="1"/>
</dbReference>
<dbReference type="InterPro" id="IPR026444">
    <property type="entry name" value="Secre_tail"/>
</dbReference>
<dbReference type="EMBL" id="JAGQHS010000158">
    <property type="protein sequence ID" value="MCA9758288.1"/>
    <property type="molecule type" value="Genomic_DNA"/>
</dbReference>